<proteinExistence type="predicted"/>
<evidence type="ECO:0000313" key="2">
    <source>
        <dbReference type="EMBL" id="MCC2212292.1"/>
    </source>
</evidence>
<dbReference type="SMART" id="SM00052">
    <property type="entry name" value="EAL"/>
    <property type="match status" value="1"/>
</dbReference>
<evidence type="ECO:0000259" key="1">
    <source>
        <dbReference type="PROSITE" id="PS50883"/>
    </source>
</evidence>
<name>A0ABS8FE48_9FIRM</name>
<dbReference type="PROSITE" id="PS50883">
    <property type="entry name" value="EAL"/>
    <property type="match status" value="1"/>
</dbReference>
<dbReference type="RefSeq" id="WP_227622188.1">
    <property type="nucleotide sequence ID" value="NZ_JAJEQO010000002.1"/>
</dbReference>
<protein>
    <submittedName>
        <fullName evidence="2">EAL domain-containing protein</fullName>
    </submittedName>
</protein>
<dbReference type="CDD" id="cd01948">
    <property type="entry name" value="EAL"/>
    <property type="match status" value="1"/>
</dbReference>
<dbReference type="Pfam" id="PF00563">
    <property type="entry name" value="EAL"/>
    <property type="match status" value="1"/>
</dbReference>
<dbReference type="InterPro" id="IPR001633">
    <property type="entry name" value="EAL_dom"/>
</dbReference>
<evidence type="ECO:0000313" key="3">
    <source>
        <dbReference type="Proteomes" id="UP001199236"/>
    </source>
</evidence>
<dbReference type="Proteomes" id="UP001199236">
    <property type="component" value="Unassembled WGS sequence"/>
</dbReference>
<dbReference type="Gene3D" id="3.20.20.450">
    <property type="entry name" value="EAL domain"/>
    <property type="match status" value="1"/>
</dbReference>
<comment type="caution">
    <text evidence="2">The sequence shown here is derived from an EMBL/GenBank/DDBJ whole genome shotgun (WGS) entry which is preliminary data.</text>
</comment>
<organism evidence="2 3">
    <name type="scientific">Faecalibacterium hominis</name>
    <name type="common">ex Afrizal et al. 2022</name>
    <dbReference type="NCBI Taxonomy" id="2881265"/>
    <lineage>
        <taxon>Bacteria</taxon>
        <taxon>Bacillati</taxon>
        <taxon>Bacillota</taxon>
        <taxon>Clostridia</taxon>
        <taxon>Eubacteriales</taxon>
        <taxon>Oscillospiraceae</taxon>
        <taxon>Faecalibacterium</taxon>
    </lineage>
</organism>
<gene>
    <name evidence="2" type="ORF">LKD34_02040</name>
</gene>
<dbReference type="InterPro" id="IPR035919">
    <property type="entry name" value="EAL_sf"/>
</dbReference>
<feature type="domain" description="EAL" evidence="1">
    <location>
        <begin position="1"/>
        <end position="196"/>
    </location>
</feature>
<dbReference type="SUPFAM" id="SSF141868">
    <property type="entry name" value="EAL domain-like"/>
    <property type="match status" value="1"/>
</dbReference>
<keyword evidence="3" id="KW-1185">Reference proteome</keyword>
<sequence>MAHETGRLYEIERITVFHSSEIFQRMQAQGLLQSDALLFINSIANVSLTVEDVEEYAQRYPELLKRLVVEITEQEDLDRACLERKRNVPGFSGSFALDDYGSGYSNELNLLELSPRYIKIDISIVRGIDTDRDKQQIVSNIVAYAHARSMQLIAEGIETEAQLRTVIGLGVDLLQGYYLSRPAAVPAPVAPAAQAVIDQLEHQRFNPLGL</sequence>
<dbReference type="InterPro" id="IPR050706">
    <property type="entry name" value="Cyclic-di-GMP_PDE-like"/>
</dbReference>
<dbReference type="PANTHER" id="PTHR33121">
    <property type="entry name" value="CYCLIC DI-GMP PHOSPHODIESTERASE PDEF"/>
    <property type="match status" value="1"/>
</dbReference>
<dbReference type="PANTHER" id="PTHR33121:SF76">
    <property type="entry name" value="SIGNALING PROTEIN"/>
    <property type="match status" value="1"/>
</dbReference>
<dbReference type="EMBL" id="JAJEQO010000002">
    <property type="protein sequence ID" value="MCC2212292.1"/>
    <property type="molecule type" value="Genomic_DNA"/>
</dbReference>
<reference evidence="2 3" key="1">
    <citation type="submission" date="2021-10" db="EMBL/GenBank/DDBJ databases">
        <title>Anaerobic single-cell dispensing facilitates the cultivation of human gut bacteria.</title>
        <authorList>
            <person name="Afrizal A."/>
        </authorList>
    </citation>
    <scope>NUCLEOTIDE SEQUENCE [LARGE SCALE GENOMIC DNA]</scope>
    <source>
        <strain evidence="2 3">CLA-AA-H223</strain>
    </source>
</reference>
<accession>A0ABS8FE48</accession>